<dbReference type="SMART" id="SM00829">
    <property type="entry name" value="PKS_ER"/>
    <property type="match status" value="1"/>
</dbReference>
<dbReference type="InterPro" id="IPR036291">
    <property type="entry name" value="NAD(P)-bd_dom_sf"/>
</dbReference>
<dbReference type="Pfam" id="PF16884">
    <property type="entry name" value="ADH_N_2"/>
    <property type="match status" value="1"/>
</dbReference>
<dbReference type="Pfam" id="PF00107">
    <property type="entry name" value="ADH_zinc_N"/>
    <property type="match status" value="1"/>
</dbReference>
<accession>A0AAU7DJJ5</accession>
<dbReference type="PANTHER" id="PTHR43205:SF7">
    <property type="entry name" value="PROSTAGLANDIN REDUCTASE 1"/>
    <property type="match status" value="1"/>
</dbReference>
<dbReference type="InterPro" id="IPR041694">
    <property type="entry name" value="ADH_N_2"/>
</dbReference>
<dbReference type="InterPro" id="IPR020843">
    <property type="entry name" value="ER"/>
</dbReference>
<sequence length="335" mass="35906">MPTESREVRLASRPQGEPSLDNFSFATVQIRDPNPGEVLVRNVCLSVDPYMRGRMNDAKSYVPPFQIGQPLEGGAVGRVIASQDEKFPTGTYVFSMYGWREAFVAPTSHLQIVDAAVAPVSAYLGLLGVTGLTAWVGINLIARLKVGETIFVSGGAGAVGNAACQLAKIHSCKVIGSAGSEEKVSFLRDQLKLDYAFNYRDGDPLEHLKRGAPDGIHVYFDNTGGPQLEAALSSLRNYGRIAMCGGIAGYNTPAPGPRNLPIVIGKRLRVEGFIVSDHFREIPAFLEEAVPALKSGKLINRETVVEGLDAAPAAFIDLLHSGARNIGKMIVKLSS</sequence>
<dbReference type="SUPFAM" id="SSF50129">
    <property type="entry name" value="GroES-like"/>
    <property type="match status" value="1"/>
</dbReference>
<dbReference type="RefSeq" id="WP_348263074.1">
    <property type="nucleotide sequence ID" value="NZ_CP121196.1"/>
</dbReference>
<evidence type="ECO:0000259" key="2">
    <source>
        <dbReference type="SMART" id="SM00829"/>
    </source>
</evidence>
<dbReference type="CDD" id="cd05288">
    <property type="entry name" value="PGDH"/>
    <property type="match status" value="1"/>
</dbReference>
<dbReference type="GO" id="GO:0016628">
    <property type="term" value="F:oxidoreductase activity, acting on the CH-CH group of donors, NAD or NADP as acceptor"/>
    <property type="evidence" value="ECO:0007669"/>
    <property type="project" value="InterPro"/>
</dbReference>
<dbReference type="Gene3D" id="3.90.180.10">
    <property type="entry name" value="Medium-chain alcohol dehydrogenases, catalytic domain"/>
    <property type="match status" value="1"/>
</dbReference>
<dbReference type="Gene3D" id="3.40.50.720">
    <property type="entry name" value="NAD(P)-binding Rossmann-like Domain"/>
    <property type="match status" value="1"/>
</dbReference>
<dbReference type="FunFam" id="3.40.50.720:FF:000121">
    <property type="entry name" value="Prostaglandin reductase 2"/>
    <property type="match status" value="1"/>
</dbReference>
<feature type="domain" description="Enoyl reductase (ER)" evidence="2">
    <location>
        <begin position="18"/>
        <end position="331"/>
    </location>
</feature>
<evidence type="ECO:0000313" key="3">
    <source>
        <dbReference type="EMBL" id="XBH17849.1"/>
    </source>
</evidence>
<dbReference type="EMBL" id="CP121196">
    <property type="protein sequence ID" value="XBH17849.1"/>
    <property type="molecule type" value="Genomic_DNA"/>
</dbReference>
<dbReference type="InterPro" id="IPR013149">
    <property type="entry name" value="ADH-like_C"/>
</dbReference>
<name>A0AAU7DJJ5_9BACT</name>
<protein>
    <submittedName>
        <fullName evidence="3">NADP-dependent oxidoreductase</fullName>
    </submittedName>
</protein>
<dbReference type="SUPFAM" id="SSF51735">
    <property type="entry name" value="NAD(P)-binding Rossmann-fold domains"/>
    <property type="match status" value="1"/>
</dbReference>
<dbReference type="PANTHER" id="PTHR43205">
    <property type="entry name" value="PROSTAGLANDIN REDUCTASE"/>
    <property type="match status" value="1"/>
</dbReference>
<dbReference type="AlphaFoldDB" id="A0AAU7DJJ5"/>
<proteinExistence type="predicted"/>
<evidence type="ECO:0000256" key="1">
    <source>
        <dbReference type="ARBA" id="ARBA00023002"/>
    </source>
</evidence>
<dbReference type="InterPro" id="IPR011032">
    <property type="entry name" value="GroES-like_sf"/>
</dbReference>
<reference evidence="3" key="1">
    <citation type="submission" date="2023-03" db="EMBL/GenBank/DDBJ databases">
        <title>Edaphobacter sp.</title>
        <authorList>
            <person name="Huber K.J."/>
            <person name="Papendorf J."/>
            <person name="Pilke C."/>
            <person name="Bunk B."/>
            <person name="Sproeer C."/>
            <person name="Pester M."/>
        </authorList>
    </citation>
    <scope>NUCLEOTIDE SEQUENCE</scope>
    <source>
        <strain evidence="3">DSM 110680</strain>
    </source>
</reference>
<keyword evidence="1" id="KW-0560">Oxidoreductase</keyword>
<dbReference type="InterPro" id="IPR045010">
    <property type="entry name" value="MDR_fam"/>
</dbReference>
<gene>
    <name evidence="3" type="ORF">P8935_00625</name>
</gene>
<organism evidence="3">
    <name type="scientific">Telmatobacter sp. DSM 110680</name>
    <dbReference type="NCBI Taxonomy" id="3036704"/>
    <lineage>
        <taxon>Bacteria</taxon>
        <taxon>Pseudomonadati</taxon>
        <taxon>Acidobacteriota</taxon>
        <taxon>Terriglobia</taxon>
        <taxon>Terriglobales</taxon>
        <taxon>Acidobacteriaceae</taxon>
        <taxon>Telmatobacter</taxon>
    </lineage>
</organism>